<dbReference type="Proteomes" id="UP000242519">
    <property type="component" value="Unassembled WGS sequence"/>
</dbReference>
<evidence type="ECO:0000313" key="3">
    <source>
        <dbReference type="Proteomes" id="UP000242519"/>
    </source>
</evidence>
<organism evidence="2 3">
    <name type="scientific">Diplocarpon coronariae</name>
    <dbReference type="NCBI Taxonomy" id="2795749"/>
    <lineage>
        <taxon>Eukaryota</taxon>
        <taxon>Fungi</taxon>
        <taxon>Dikarya</taxon>
        <taxon>Ascomycota</taxon>
        <taxon>Pezizomycotina</taxon>
        <taxon>Leotiomycetes</taxon>
        <taxon>Helotiales</taxon>
        <taxon>Drepanopezizaceae</taxon>
        <taxon>Diplocarpon</taxon>
    </lineage>
</organism>
<evidence type="ECO:0000313" key="2">
    <source>
        <dbReference type="EMBL" id="OWO98380.1"/>
    </source>
</evidence>
<sequence>MTISFIFLVRDSVQRGSFSPGHARQFGAENRIRASSLRSDRRFVLQRHRSGSLLKFPLNLMLRGEILRLVRMGGDAASATQDTPPGSHRRNEVPSIDRWQRSLHEKYERDPVAGVDSS</sequence>
<feature type="compositionally biased region" description="Basic and acidic residues" evidence="1">
    <location>
        <begin position="98"/>
        <end position="111"/>
    </location>
</feature>
<dbReference type="AlphaFoldDB" id="A0A218YUH0"/>
<reference evidence="2 3" key="1">
    <citation type="submission" date="2017-04" db="EMBL/GenBank/DDBJ databases">
        <title>Draft genome sequence of Marssonina coronaria NL1: causal agent of apple blotch.</title>
        <authorList>
            <person name="Cheng Q."/>
        </authorList>
    </citation>
    <scope>NUCLEOTIDE SEQUENCE [LARGE SCALE GENOMIC DNA]</scope>
    <source>
        <strain evidence="2 3">NL1</strain>
    </source>
</reference>
<comment type="caution">
    <text evidence="2">The sequence shown here is derived from an EMBL/GenBank/DDBJ whole genome shotgun (WGS) entry which is preliminary data.</text>
</comment>
<accession>A0A218YUH0</accession>
<proteinExistence type="predicted"/>
<protein>
    <submittedName>
        <fullName evidence="2">Uncharacterized protein</fullName>
    </submittedName>
</protein>
<dbReference type="InParanoid" id="A0A218YUH0"/>
<name>A0A218YUH0_9HELO</name>
<feature type="region of interest" description="Disordered" evidence="1">
    <location>
        <begin position="75"/>
        <end position="118"/>
    </location>
</feature>
<keyword evidence="3" id="KW-1185">Reference proteome</keyword>
<evidence type="ECO:0000256" key="1">
    <source>
        <dbReference type="SAM" id="MobiDB-lite"/>
    </source>
</evidence>
<dbReference type="EMBL" id="MZNU01000399">
    <property type="protein sequence ID" value="OWO98380.1"/>
    <property type="molecule type" value="Genomic_DNA"/>
</dbReference>
<gene>
    <name evidence="2" type="ORF">B2J93_203</name>
</gene>